<accession>A0A3D8QQH4</accession>
<gene>
    <name evidence="2" type="ORF">BP5796_10575</name>
</gene>
<dbReference type="GO" id="GO:0048188">
    <property type="term" value="C:Set1C/COMPASS complex"/>
    <property type="evidence" value="ECO:0007669"/>
    <property type="project" value="InterPro"/>
</dbReference>
<reference evidence="2 3" key="1">
    <citation type="journal article" date="2018" name="IMA Fungus">
        <title>IMA Genome-F 9: Draft genome sequence of Annulohypoxylon stygium, Aspergillus mulundensis, Berkeleyomyces basicola (syn. Thielaviopsis basicola), Ceratocystis smalleyi, two Cercospora beticola strains, Coleophoma cylindrospora, Fusarium fracticaudum, Phialophora cf. hyalina, and Morchella septimelata.</title>
        <authorList>
            <person name="Wingfield B.D."/>
            <person name="Bills G.F."/>
            <person name="Dong Y."/>
            <person name="Huang W."/>
            <person name="Nel W.J."/>
            <person name="Swalarsk-Parry B.S."/>
            <person name="Vaghefi N."/>
            <person name="Wilken P.M."/>
            <person name="An Z."/>
            <person name="de Beer Z.W."/>
            <person name="De Vos L."/>
            <person name="Chen L."/>
            <person name="Duong T.A."/>
            <person name="Gao Y."/>
            <person name="Hammerbacher A."/>
            <person name="Kikkert J.R."/>
            <person name="Li Y."/>
            <person name="Li H."/>
            <person name="Li K."/>
            <person name="Li Q."/>
            <person name="Liu X."/>
            <person name="Ma X."/>
            <person name="Naidoo K."/>
            <person name="Pethybridge S.J."/>
            <person name="Sun J."/>
            <person name="Steenkamp E.T."/>
            <person name="van der Nest M.A."/>
            <person name="van Wyk S."/>
            <person name="Wingfield M.J."/>
            <person name="Xiong C."/>
            <person name="Yue Q."/>
            <person name="Zhang X."/>
        </authorList>
    </citation>
    <scope>NUCLEOTIDE SEQUENCE [LARGE SCALE GENOMIC DNA]</scope>
    <source>
        <strain evidence="2 3">BP5796</strain>
    </source>
</reference>
<evidence type="ECO:0008006" key="4">
    <source>
        <dbReference type="Google" id="ProtNLM"/>
    </source>
</evidence>
<feature type="region of interest" description="Disordered" evidence="1">
    <location>
        <begin position="517"/>
        <end position="536"/>
    </location>
</feature>
<dbReference type="AlphaFoldDB" id="A0A3D8QQH4"/>
<dbReference type="Proteomes" id="UP000256328">
    <property type="component" value="Unassembled WGS sequence"/>
</dbReference>
<dbReference type="GO" id="GO:0000976">
    <property type="term" value="F:transcription cis-regulatory region binding"/>
    <property type="evidence" value="ECO:0007669"/>
    <property type="project" value="TreeGrafter"/>
</dbReference>
<dbReference type="CDD" id="cd12872">
    <property type="entry name" value="SPRY_Ash2"/>
    <property type="match status" value="1"/>
</dbReference>
<keyword evidence="3" id="KW-1185">Reference proteome</keyword>
<dbReference type="EMBL" id="PDLN01000016">
    <property type="protein sequence ID" value="RDW64073.1"/>
    <property type="molecule type" value="Genomic_DNA"/>
</dbReference>
<evidence type="ECO:0000313" key="2">
    <source>
        <dbReference type="EMBL" id="RDW64073.1"/>
    </source>
</evidence>
<sequence>MPMTPEESWLKLREDLDDFNKEPHTLAEYEAFLTRKAANHNDRCRRNSQWLAIQGEAELLGRRVQSRPQELVSQAFKDANPLPQANTGAPSSSPSTPDKMSEATSTSRKRKVSEKKRESELSEKKHDGERAASNDTPAPAVEDDPSPVALLYEPQPSAFNAPTNPVAILTEVRNQLPEHEFYAFETGNARNSTRRGLRFEHSIADPTFKHFQSRTTEIEPYGARWNYMDLAVDETYLNIDHTVATTGSGYRSIKGNIWVREGRYFLEYKIARGMRQDEEKVSGYIPRVRMGFGRREANLNTNVGADCYGYGLRDVNGEAGWKASPLNTEGVYQGEPLYEGDVIGMEINLPSLELHMKIVNGTYNPAVDFSVISSTPCVTNIVRDRAGYAAKSNHFLETIEPVPSKVLQSWVRNPTKTRTGDFAIDPNPTHPLPEMRTLPGSYIKVYKNGVLLGNAFKDLLAFLPPASHVNPSQRPLDDGRYGYYPMGSFFGGGALAINCGPNFEFPPPEVQEDIQEDKTKGKETVQMSEGESQLPDLKPMGDLYTDLIAEDIVADLVDETVASLQFF</sequence>
<evidence type="ECO:0000256" key="1">
    <source>
        <dbReference type="SAM" id="MobiDB-lite"/>
    </source>
</evidence>
<name>A0A3D8QQH4_9HELO</name>
<feature type="compositionally biased region" description="Basic and acidic residues" evidence="1">
    <location>
        <begin position="115"/>
        <end position="132"/>
    </location>
</feature>
<proteinExistence type="predicted"/>
<dbReference type="InterPro" id="IPR043136">
    <property type="entry name" value="B30.2/SPRY_sf"/>
</dbReference>
<dbReference type="InterPro" id="IPR037353">
    <property type="entry name" value="ASH2"/>
</dbReference>
<dbReference type="OrthoDB" id="10266026at2759"/>
<dbReference type="PANTHER" id="PTHR10598:SF0">
    <property type="entry name" value="SET1_ASH2 HISTONE METHYLTRANSFERASE COMPLEX SUBUNIT ASH2"/>
    <property type="match status" value="1"/>
</dbReference>
<organism evidence="2 3">
    <name type="scientific">Coleophoma crateriformis</name>
    <dbReference type="NCBI Taxonomy" id="565419"/>
    <lineage>
        <taxon>Eukaryota</taxon>
        <taxon>Fungi</taxon>
        <taxon>Dikarya</taxon>
        <taxon>Ascomycota</taxon>
        <taxon>Pezizomycotina</taxon>
        <taxon>Leotiomycetes</taxon>
        <taxon>Helotiales</taxon>
        <taxon>Dermateaceae</taxon>
        <taxon>Coleophoma</taxon>
    </lineage>
</organism>
<evidence type="ECO:0000313" key="3">
    <source>
        <dbReference type="Proteomes" id="UP000256328"/>
    </source>
</evidence>
<dbReference type="Gene3D" id="2.60.120.920">
    <property type="match status" value="1"/>
</dbReference>
<feature type="region of interest" description="Disordered" evidence="1">
    <location>
        <begin position="76"/>
        <end position="161"/>
    </location>
</feature>
<feature type="compositionally biased region" description="Polar residues" evidence="1">
    <location>
        <begin position="83"/>
        <end position="106"/>
    </location>
</feature>
<comment type="caution">
    <text evidence="2">The sequence shown here is derived from an EMBL/GenBank/DDBJ whole genome shotgun (WGS) entry which is preliminary data.</text>
</comment>
<protein>
    <recommendedName>
        <fullName evidence="4">Protein SSH4</fullName>
    </recommendedName>
</protein>
<dbReference type="PANTHER" id="PTHR10598">
    <property type="entry name" value="SET1/ASH2 HISTONE METHYLTRANSFERASE COMPLEX SUBUNIT ASH2"/>
    <property type="match status" value="1"/>
</dbReference>